<evidence type="ECO:0000256" key="1">
    <source>
        <dbReference type="ARBA" id="ARBA00004141"/>
    </source>
</evidence>
<accession>A0A644Z8M1</accession>
<dbReference type="Pfam" id="PF13609">
    <property type="entry name" value="Porin_4"/>
    <property type="match status" value="1"/>
</dbReference>
<dbReference type="AlphaFoldDB" id="A0A644Z8M1"/>
<feature type="domain" description="Porin" evidence="4">
    <location>
        <begin position="94"/>
        <end position="235"/>
    </location>
</feature>
<evidence type="ECO:0000259" key="4">
    <source>
        <dbReference type="Pfam" id="PF13609"/>
    </source>
</evidence>
<gene>
    <name evidence="5" type="ORF">SDC9_83583</name>
</gene>
<dbReference type="GO" id="GO:0016020">
    <property type="term" value="C:membrane"/>
    <property type="evidence" value="ECO:0007669"/>
    <property type="project" value="UniProtKB-SubCell"/>
</dbReference>
<organism evidence="5">
    <name type="scientific">bioreactor metagenome</name>
    <dbReference type="NCBI Taxonomy" id="1076179"/>
    <lineage>
        <taxon>unclassified sequences</taxon>
        <taxon>metagenomes</taxon>
        <taxon>ecological metagenomes</taxon>
    </lineage>
</organism>
<name>A0A644Z8M1_9ZZZZ</name>
<dbReference type="CDD" id="cd00342">
    <property type="entry name" value="gram_neg_porins"/>
    <property type="match status" value="1"/>
</dbReference>
<evidence type="ECO:0000256" key="2">
    <source>
        <dbReference type="ARBA" id="ARBA00022729"/>
    </source>
</evidence>
<dbReference type="GO" id="GO:0015288">
    <property type="term" value="F:porin activity"/>
    <property type="evidence" value="ECO:0007669"/>
    <property type="project" value="InterPro"/>
</dbReference>
<evidence type="ECO:0000313" key="5">
    <source>
        <dbReference type="EMBL" id="MPM36979.1"/>
    </source>
</evidence>
<reference evidence="5" key="1">
    <citation type="submission" date="2019-08" db="EMBL/GenBank/DDBJ databases">
        <authorList>
            <person name="Kucharzyk K."/>
            <person name="Murdoch R.W."/>
            <person name="Higgins S."/>
            <person name="Loffler F."/>
        </authorList>
    </citation>
    <scope>NUCLEOTIDE SEQUENCE</scope>
</reference>
<dbReference type="InterPro" id="IPR033900">
    <property type="entry name" value="Gram_neg_porin_domain"/>
</dbReference>
<dbReference type="InterPro" id="IPR050298">
    <property type="entry name" value="Gram-neg_bact_OMP"/>
</dbReference>
<protein>
    <recommendedName>
        <fullName evidence="4">Porin domain-containing protein</fullName>
    </recommendedName>
</protein>
<comment type="subcellular location">
    <subcellularLocation>
        <location evidence="1">Membrane</location>
        <topology evidence="1">Multi-pass membrane protein</topology>
    </subcellularLocation>
</comment>
<sequence>MRNRNQIIIMLKWSCLTICVLFFLCPAISYSQDIKDSIEISVRPYAGLRGHIAVYDREMEVQENASRVGMDLNIKKGKLTFIGGAEVQVNMFRGGSSFNADGNLSGGFLTIQSEQKQQVFGNRLGYLGVGFDKYGSFTIGKQWSVYHDITSYTDRFNVFGGRASATFIGGTDGGANGTGRADQSIIYRNQKGALHIGAQLQARGGNNDKFIDGFGLSVQVEAGKEFYVGAAYNRAFLSESLLNSGKVLGLSGHPTYISLGTKYIGKKIDFSIVGILQENGDFTQGHYNDPVLGESTPTVVFDAKGVEVFGKYKLPKFAFLTGYNLYVPNTDGVATILGQHPVDTGFGKNDLILGVVYQPIEFIQLYSEQRVSFGKTALGSKEQSVFTVGMKIELSKRYKKQIML</sequence>
<keyword evidence="3" id="KW-0472">Membrane</keyword>
<keyword evidence="2" id="KW-0732">Signal</keyword>
<dbReference type="EMBL" id="VSSQ01007789">
    <property type="protein sequence ID" value="MPM36979.1"/>
    <property type="molecule type" value="Genomic_DNA"/>
</dbReference>
<comment type="caution">
    <text evidence="5">The sequence shown here is derived from an EMBL/GenBank/DDBJ whole genome shotgun (WGS) entry which is preliminary data.</text>
</comment>
<dbReference type="PANTHER" id="PTHR34501">
    <property type="entry name" value="PROTEIN YDDL-RELATED"/>
    <property type="match status" value="1"/>
</dbReference>
<dbReference type="InterPro" id="IPR023614">
    <property type="entry name" value="Porin_dom_sf"/>
</dbReference>
<proteinExistence type="predicted"/>
<dbReference type="Gene3D" id="2.40.160.10">
    <property type="entry name" value="Porin"/>
    <property type="match status" value="1"/>
</dbReference>
<evidence type="ECO:0000256" key="3">
    <source>
        <dbReference type="ARBA" id="ARBA00023136"/>
    </source>
</evidence>
<dbReference type="SUPFAM" id="SSF56935">
    <property type="entry name" value="Porins"/>
    <property type="match status" value="1"/>
</dbReference>
<dbReference type="PANTHER" id="PTHR34501:SF2">
    <property type="entry name" value="OUTER MEMBRANE PORIN F-RELATED"/>
    <property type="match status" value="1"/>
</dbReference>